<keyword evidence="7" id="KW-1185">Reference proteome</keyword>
<evidence type="ECO:0000256" key="1">
    <source>
        <dbReference type="ARBA" id="ARBA00009995"/>
    </source>
</evidence>
<organism evidence="6 7">
    <name type="scientific">Rhynchospora pubera</name>
    <dbReference type="NCBI Taxonomy" id="906938"/>
    <lineage>
        <taxon>Eukaryota</taxon>
        <taxon>Viridiplantae</taxon>
        <taxon>Streptophyta</taxon>
        <taxon>Embryophyta</taxon>
        <taxon>Tracheophyta</taxon>
        <taxon>Spermatophyta</taxon>
        <taxon>Magnoliopsida</taxon>
        <taxon>Liliopsida</taxon>
        <taxon>Poales</taxon>
        <taxon>Cyperaceae</taxon>
        <taxon>Cyperoideae</taxon>
        <taxon>Rhynchosporeae</taxon>
        <taxon>Rhynchospora</taxon>
    </lineage>
</organism>
<dbReference type="Gene3D" id="3.40.50.2000">
    <property type="entry name" value="Glycogen Phosphorylase B"/>
    <property type="match status" value="2"/>
</dbReference>
<dbReference type="PANTHER" id="PTHR48046:SF6">
    <property type="entry name" value="GLYCOSYLTRANSFERASE"/>
    <property type="match status" value="1"/>
</dbReference>
<dbReference type="EC" id="2.4.1.-" evidence="5"/>
<dbReference type="InterPro" id="IPR035595">
    <property type="entry name" value="UDP_glycos_trans_CS"/>
</dbReference>
<evidence type="ECO:0000313" key="6">
    <source>
        <dbReference type="EMBL" id="KAJ4780244.1"/>
    </source>
</evidence>
<keyword evidence="2 4" id="KW-0328">Glycosyltransferase</keyword>
<accession>A0AAV8EIF7</accession>
<dbReference type="FunFam" id="3.40.50.2000:FF:000054">
    <property type="entry name" value="Glycosyltransferase"/>
    <property type="match status" value="1"/>
</dbReference>
<comment type="similarity">
    <text evidence="1 4">Belongs to the UDP-glycosyltransferase family.</text>
</comment>
<proteinExistence type="inferred from homology"/>
<dbReference type="EMBL" id="JAMFTS010000003">
    <property type="protein sequence ID" value="KAJ4780244.1"/>
    <property type="molecule type" value="Genomic_DNA"/>
</dbReference>
<name>A0AAV8EIF7_9POAL</name>
<keyword evidence="3 4" id="KW-0808">Transferase</keyword>
<evidence type="ECO:0000313" key="7">
    <source>
        <dbReference type="Proteomes" id="UP001140206"/>
    </source>
</evidence>
<dbReference type="InterPro" id="IPR002213">
    <property type="entry name" value="UDP_glucos_trans"/>
</dbReference>
<comment type="caution">
    <text evidence="6">The sequence shown here is derived from an EMBL/GenBank/DDBJ whole genome shotgun (WGS) entry which is preliminary data.</text>
</comment>
<dbReference type="FunFam" id="3.40.50.2000:FF:000051">
    <property type="entry name" value="Glycosyltransferase"/>
    <property type="match status" value="1"/>
</dbReference>
<protein>
    <recommendedName>
        <fullName evidence="5">Glycosyltransferase</fullName>
        <ecNumber evidence="5">2.4.1.-</ecNumber>
    </recommendedName>
</protein>
<gene>
    <name evidence="6" type="ORF">LUZ62_064501</name>
</gene>
<sequence length="476" mass="52504">MENGKLTTQLPHIAFLSSPGMGHIIPLAELAKRLVCHHGFSATFLTFTNFSSSTQSSFLSSLHPGISSISLPFIPLDDIPTSARIETILATIVSRSAPHVRDALASLKQTTRLVAFVPDLFGSDLLPVAKELSIPHYIFFTSTCMTLLFFLHLPSLHMATTCEYRDLPEPFLLPGCLPLPGKDFLDTVMDRKNDAYTWILHVMRGYNSAEGILVNSFEEMEPGASEALKNEKEKHPPVYLVGPFSRSGIDEVDEFHCLDWLDQQPKNSVLFVSFGSGGTLSMEQTSELAFGLETSGQRFLWVVRCPSDKDKSAAFFDVQSPDNPLNYLPDGFVKRNADRGMVVPLWAPQVKVLAHVATGGFLSHCGWNSTLESVSQGVPMITWPLYAEQRMNSLMLADGVEIALKPVTREDGLVERGEVAAVVKELMDGERGKVARRKVKELQEAAISALSPEGSSHLDLTKAVDQWMNTVKESIR</sequence>
<dbReference type="PROSITE" id="PS00375">
    <property type="entry name" value="UDPGT"/>
    <property type="match status" value="1"/>
</dbReference>
<dbReference type="Proteomes" id="UP001140206">
    <property type="component" value="Chromosome 3"/>
</dbReference>
<evidence type="ECO:0000256" key="3">
    <source>
        <dbReference type="ARBA" id="ARBA00022679"/>
    </source>
</evidence>
<dbReference type="SUPFAM" id="SSF53756">
    <property type="entry name" value="UDP-Glycosyltransferase/glycogen phosphorylase"/>
    <property type="match status" value="1"/>
</dbReference>
<evidence type="ECO:0000256" key="5">
    <source>
        <dbReference type="RuleBase" id="RU362057"/>
    </source>
</evidence>
<dbReference type="GO" id="GO:0008194">
    <property type="term" value="F:UDP-glycosyltransferase activity"/>
    <property type="evidence" value="ECO:0007669"/>
    <property type="project" value="InterPro"/>
</dbReference>
<dbReference type="PANTHER" id="PTHR48046">
    <property type="entry name" value="UDP-GLYCOSYLTRANSFERASE 72E1"/>
    <property type="match status" value="1"/>
</dbReference>
<reference evidence="6" key="1">
    <citation type="submission" date="2022-08" db="EMBL/GenBank/DDBJ databases">
        <authorList>
            <person name="Marques A."/>
        </authorList>
    </citation>
    <scope>NUCLEOTIDE SEQUENCE</scope>
    <source>
        <strain evidence="6">RhyPub2mFocal</strain>
        <tissue evidence="6">Leaves</tissue>
    </source>
</reference>
<dbReference type="Pfam" id="PF00201">
    <property type="entry name" value="UDPGT"/>
    <property type="match status" value="1"/>
</dbReference>
<evidence type="ECO:0000256" key="2">
    <source>
        <dbReference type="ARBA" id="ARBA00022676"/>
    </source>
</evidence>
<evidence type="ECO:0000256" key="4">
    <source>
        <dbReference type="RuleBase" id="RU003718"/>
    </source>
</evidence>
<dbReference type="AlphaFoldDB" id="A0AAV8EIF7"/>
<dbReference type="CDD" id="cd03784">
    <property type="entry name" value="GT1_Gtf-like"/>
    <property type="match status" value="1"/>
</dbReference>